<dbReference type="PANTHER" id="PTHR38340:SF1">
    <property type="entry name" value="S-LAYER PROTEIN"/>
    <property type="match status" value="1"/>
</dbReference>
<keyword evidence="2" id="KW-0964">Secreted</keyword>
<sequence length="1766" mass="186642">MMNETDQAPENLFRQVNDLRPGAWAQIDASNMFFDISVTREEHDRIVERAGAIEDIYLGSNFWGWGGPKIVFQSWNSGAYDTAENRMFFFGGGRNNYGGNEIYSFDFDTLEWARLSDPVPYTLADQSSDDTNDPGDAGRSGFVPDRDGDGVQDAPGAPHTYDGLVWNPVTETLWLTTQGGTTFPYSREPSFKAAWEFDPKTGEWTAHEGPYNHYFGSTTFLEETGQILAIQHEKQLAFLINPDGSTVELGEIEGDTNFGRRQATTFTNPETGDIYTLSDNGIFALSLEDGQLVSERVTELPDFRREGFVGDFVGDNGLVQSGAAYRTVDGKFYFWNGLKKIVTWDPETNEFELVHNGASEEAPSGQAIGSGRVFEKWVYLEDVDAFAGIAEAQGVRGEGEGGLFIYKPGDNALESVRLAVDTISLDTRGIDTLGVIVPLAGGDEDFDASATLEYREVGAAVWEQGPDPVRLRPDMVSTPQELEASPAGFAATIAGLDADTSYEIRVTIDDPDGLRSDSAPAVQTLQAITREMPADLPEQARTIQVDSMKALQAAVDQAQPGDVILVAPGLYEGSLRIRADGTEDNPIVIKGIDRDGTVLDGQGGQFVVRVDGDNVHVEDLSLRNADAGIWVRGNTYVGERTTGVAIRGNKIDDVSDGISAIGGHEDLYIADNILQGRFEPLETVGGGNDEGIVVTGTGILVEHNTVSGFIDSLGISKQTDIANVGISFRNNAVLWGADDAIEFDFAMRHVVAYDNMVANHANGLSFQPVYGGPAYAFDNIFYNIERGPIKINPETDDPAGIFVINNTFVRSGTALTGSSGSVFNVEILNNLFIGDGEQDGNQYTTLAIRDLTEFAFDARFDHNAYLQDGTFRFSGERGETFEAWRSTGQFGRNDVLLAGEAVFENVPLDFEDTGFAGRFRDLFDASLDFGLADGSSAIDAGVVVNGINNDYAGDAPDIGALERGEQAPEVGARIDVRDPEAPFANRDRVLAERDTPITFDPAANDLDLQGDPLTVVAIGAVENGRLSLGADGQVTFVPETGFLGDVSVSYTVADDQGNETVGDIDITVLPPNRAPTAGADTAQTFEGETLSAPLSSLLANDSDPDGDALTVVAMTAQAGGAIDLDGASFTYTPKAGFFGTEVITYTLADGRGGTDTGTLTVSVLSDGSVIGTASPDTIDVSGERQAITVLSRGGPDAVTGSPFDDRISGEGGSDTLIGGAGDDTFLYNGDHVGGGDTIDGGAGFDRIEGSAGDDVISLVSLTSVEAIDGGAGVDVIQAFGVLDLSAVEVTGVERIDGTWGPQSIVGSSGRDVFYGDGGNDRFDGGAGVDAARFDGAFADYTVTIADKGPWTVRADVTDEGSDTLVNVEELIFKDGTYVPDGKGGFVKVSDAQKINNRPPEAEDATQVTGLGQPVLWDLDDLAVDPDGDAIRIEELGAVEHGEVVIEAGNVVRFTPDPDFTGQTSFTYLVSDGNGHTASGTLTVEVRGDLVAGTPGDDVFVPADLSAADGLAAGAGFDQLLGSDNRFRADSIDLSDMVVSGLELIDGRQGFDTIMGSPGDDTIRGGAQDDTLFGVAGDDVFLFEGKSDGTDRIDGGEGFDTVQGSSGDDVIRLRSLDGVERIDGGDGEDVLGTWDNRWNRHRLDLSEVEITGIERIEGGAGFDTIVGSSGDDVIAGGGRADTLTGGPGDDRLDGGEGMDTAVFSGARNAYRFERGADGALVVVDTRTDGDGRDQLVGIETLAFADGDVAATDILGVSLAIDDGDLIG</sequence>
<dbReference type="InParanoid" id="A0A4R2PKG0"/>
<dbReference type="SUPFAM" id="SSF51126">
    <property type="entry name" value="Pectin lyase-like"/>
    <property type="match status" value="1"/>
</dbReference>
<evidence type="ECO:0000313" key="5">
    <source>
        <dbReference type="Proteomes" id="UP000295399"/>
    </source>
</evidence>
<gene>
    <name evidence="4" type="ORF">EV659_105123</name>
</gene>
<dbReference type="OrthoDB" id="6475864at2"/>
<dbReference type="Pfam" id="PF00353">
    <property type="entry name" value="HemolysinCabind"/>
    <property type="match status" value="6"/>
</dbReference>
<dbReference type="EMBL" id="SLXO01000005">
    <property type="protein sequence ID" value="TCP34495.1"/>
    <property type="molecule type" value="Genomic_DNA"/>
</dbReference>
<dbReference type="InterPro" id="IPR015915">
    <property type="entry name" value="Kelch-typ_b-propeller"/>
</dbReference>
<accession>A0A4R2PKG0</accession>
<dbReference type="GO" id="GO:0005576">
    <property type="term" value="C:extracellular region"/>
    <property type="evidence" value="ECO:0007669"/>
    <property type="project" value="UniProtKB-SubCell"/>
</dbReference>
<dbReference type="SUPFAM" id="SSF51120">
    <property type="entry name" value="beta-Roll"/>
    <property type="match status" value="4"/>
</dbReference>
<name>A0A4R2PKG0_RHOSA</name>
<dbReference type="InterPro" id="IPR050557">
    <property type="entry name" value="RTX_toxin/Mannuronan_C5-epim"/>
</dbReference>
<evidence type="ECO:0000256" key="1">
    <source>
        <dbReference type="ARBA" id="ARBA00004613"/>
    </source>
</evidence>
<evidence type="ECO:0000313" key="4">
    <source>
        <dbReference type="EMBL" id="TCP34495.1"/>
    </source>
</evidence>
<organism evidence="4 5">
    <name type="scientific">Rhodothalassium salexigens DSM 2132</name>
    <dbReference type="NCBI Taxonomy" id="1188247"/>
    <lineage>
        <taxon>Bacteria</taxon>
        <taxon>Pseudomonadati</taxon>
        <taxon>Pseudomonadota</taxon>
        <taxon>Alphaproteobacteria</taxon>
        <taxon>Rhodothalassiales</taxon>
        <taxon>Rhodothalassiaceae</taxon>
        <taxon>Rhodothalassium</taxon>
    </lineage>
</organism>
<comment type="caution">
    <text evidence="4">The sequence shown here is derived from an EMBL/GenBank/DDBJ whole genome shotgun (WGS) entry which is preliminary data.</text>
</comment>
<dbReference type="Pfam" id="PF14592">
    <property type="entry name" value="Chondroitinas_B"/>
    <property type="match status" value="1"/>
</dbReference>
<dbReference type="InterPro" id="IPR011050">
    <property type="entry name" value="Pectin_lyase_fold/virulence"/>
</dbReference>
<dbReference type="Gene3D" id="2.150.10.10">
    <property type="entry name" value="Serralysin-like metalloprotease, C-terminal"/>
    <property type="match status" value="2"/>
</dbReference>
<evidence type="ECO:0000256" key="2">
    <source>
        <dbReference type="ARBA" id="ARBA00022525"/>
    </source>
</evidence>
<reference evidence="4 5" key="1">
    <citation type="submission" date="2019-03" db="EMBL/GenBank/DDBJ databases">
        <title>Genomic Encyclopedia of Type Strains, Phase IV (KMG-IV): sequencing the most valuable type-strain genomes for metagenomic binning, comparative biology and taxonomic classification.</title>
        <authorList>
            <person name="Goeker M."/>
        </authorList>
    </citation>
    <scope>NUCLEOTIDE SEQUENCE [LARGE SCALE GENOMIC DNA]</scope>
    <source>
        <strain evidence="4 5">DSM 2132</strain>
    </source>
</reference>
<feature type="region of interest" description="Disordered" evidence="3">
    <location>
        <begin position="123"/>
        <end position="162"/>
    </location>
</feature>
<dbReference type="SMART" id="SM00710">
    <property type="entry name" value="PbH1"/>
    <property type="match status" value="4"/>
</dbReference>
<keyword evidence="5" id="KW-1185">Reference proteome</keyword>
<dbReference type="InterPro" id="IPR011049">
    <property type="entry name" value="Serralysin-like_metalloprot_C"/>
</dbReference>
<comment type="subcellular location">
    <subcellularLocation>
        <location evidence="1">Secreted</location>
    </subcellularLocation>
</comment>
<dbReference type="Gene3D" id="2.120.10.80">
    <property type="entry name" value="Kelch-type beta propeller"/>
    <property type="match status" value="1"/>
</dbReference>
<dbReference type="PRINTS" id="PR00313">
    <property type="entry name" value="CABNDNGRPT"/>
</dbReference>
<dbReference type="GO" id="GO:0005509">
    <property type="term" value="F:calcium ion binding"/>
    <property type="evidence" value="ECO:0007669"/>
    <property type="project" value="InterPro"/>
</dbReference>
<dbReference type="InterPro" id="IPR039513">
    <property type="entry name" value="PL-6"/>
</dbReference>
<protein>
    <submittedName>
        <fullName evidence="4">Ca2+-binding RTX toxin-like protein</fullName>
    </submittedName>
</protein>
<dbReference type="Pfam" id="PF17963">
    <property type="entry name" value="Big_9"/>
    <property type="match status" value="3"/>
</dbReference>
<dbReference type="InterPro" id="IPR011043">
    <property type="entry name" value="Gal_Oxase/kelch_b-propeller"/>
</dbReference>
<proteinExistence type="predicted"/>
<dbReference type="Gene3D" id="2.60.40.2810">
    <property type="match status" value="3"/>
</dbReference>
<dbReference type="InterPro" id="IPR018511">
    <property type="entry name" value="Hemolysin-typ_Ca-bd_CS"/>
</dbReference>
<dbReference type="Gene3D" id="2.160.20.10">
    <property type="entry name" value="Single-stranded right-handed beta-helix, Pectin lyase-like"/>
    <property type="match status" value="1"/>
</dbReference>
<dbReference type="InterPro" id="IPR012334">
    <property type="entry name" value="Pectin_lyas_fold"/>
</dbReference>
<dbReference type="PANTHER" id="PTHR38340">
    <property type="entry name" value="S-LAYER PROTEIN"/>
    <property type="match status" value="1"/>
</dbReference>
<dbReference type="PROSITE" id="PS00330">
    <property type="entry name" value="HEMOLYSIN_CALCIUM"/>
    <property type="match status" value="4"/>
</dbReference>
<dbReference type="InterPro" id="IPR006626">
    <property type="entry name" value="PbH1"/>
</dbReference>
<dbReference type="InterPro" id="IPR001343">
    <property type="entry name" value="Hemolysn_Ca-bd"/>
</dbReference>
<evidence type="ECO:0000256" key="3">
    <source>
        <dbReference type="SAM" id="MobiDB-lite"/>
    </source>
</evidence>
<dbReference type="Proteomes" id="UP000295399">
    <property type="component" value="Unassembled WGS sequence"/>
</dbReference>
<dbReference type="NCBIfam" id="NF012211">
    <property type="entry name" value="tand_rpt_95"/>
    <property type="match status" value="3"/>
</dbReference>
<dbReference type="SUPFAM" id="SSF50965">
    <property type="entry name" value="Galactose oxidase, central domain"/>
    <property type="match status" value="1"/>
</dbReference>